<evidence type="ECO:0000256" key="2">
    <source>
        <dbReference type="ARBA" id="ARBA00023004"/>
    </source>
</evidence>
<dbReference type="InterPro" id="IPR022655">
    <property type="entry name" value="DUF1553"/>
</dbReference>
<dbReference type="PANTHER" id="PTHR35889">
    <property type="entry name" value="CYCLOINULO-OLIGOSACCHARIDE FRUCTANOTRANSFERASE-RELATED"/>
    <property type="match status" value="1"/>
</dbReference>
<keyword evidence="1 3" id="KW-0479">Metal-binding</keyword>
<keyword evidence="3" id="KW-0349">Heme</keyword>
<organism evidence="5 6">
    <name type="scientific">Stieleria bergensis</name>
    <dbReference type="NCBI Taxonomy" id="2528025"/>
    <lineage>
        <taxon>Bacteria</taxon>
        <taxon>Pseudomonadati</taxon>
        <taxon>Planctomycetota</taxon>
        <taxon>Planctomycetia</taxon>
        <taxon>Pirellulales</taxon>
        <taxon>Pirellulaceae</taxon>
        <taxon>Stieleria</taxon>
    </lineage>
</organism>
<gene>
    <name evidence="5" type="ORF">SV7mr_29850</name>
</gene>
<dbReference type="InterPro" id="IPR011429">
    <property type="entry name" value="Cyt_c_Planctomycete-type"/>
</dbReference>
<evidence type="ECO:0000256" key="3">
    <source>
        <dbReference type="PROSITE-ProRule" id="PRU00433"/>
    </source>
</evidence>
<dbReference type="Pfam" id="PF07587">
    <property type="entry name" value="PSD1"/>
    <property type="match status" value="1"/>
</dbReference>
<dbReference type="PROSITE" id="PS51007">
    <property type="entry name" value="CYTC"/>
    <property type="match status" value="1"/>
</dbReference>
<evidence type="ECO:0000256" key="1">
    <source>
        <dbReference type="ARBA" id="ARBA00022723"/>
    </source>
</evidence>
<sequence>MNCLPNGSSSPLAKPLFRSPDSVDPVMPRFLMLPLLVAVIAGNAAAADQGIEFFEKQVRPILVEHCYECHSAEMDVQGGLRLDWQQGIVAGGDSGPAIVKGKPHESLLIKAIEYLDRQLQMPPQNAIPVAQQTTLKRWIKMGAPDPRTTAPGETEGPQGMSVAEGRQFWSFQPVVAPPIPRIDSAFVQTPIDAFVLQQLQQQGLDPAPPADKSTLIRRATQDLIGLPATEQQVADYLSDESANAFCKVIERLLASHHHGQHWGRHWLDVARYADSNGLDENIGFGNAWRYRDYVIDAFNADKPYDRFLIEQLAGDLLPAASDETITATGFLQLGPKVLAEPDIEKLHLDTIDEQLDTVGKAFLGMTLGCVRCHDHKFDPIKQTDYYSLAAIFRSTQTFGERKNGAIKFWYEHSVGSDQDKERIAAVDKQLAALKSAASSFRNKAISELRQQARTQAADYLVACLHFEPNASLKQVDKIAQPLNLHPRVLLHCRSHLEFHREDPFFKDWHRLAKEATPDALRKHYSELFEHAEDAFAQAQQQTPKTKRLTDPTLEAARAALDDHSGFLAVPSVDAFAFDSETLTEHHRLLSIARAFETTAPDLPELMGVCDGEITNTMPVMIRGSHHNPGAAVQRGFPEVMRWSNQPVAFPDNASGRLELAQWIAAPEHPLTARVMVNRVWAWHFGQGLVASTENFGVMGQRPANQPLLDWLAAYFVRSGWSVKALHRIILNSSTWQMASTHADASHCQSIDPKNQLHWRQNLRRLQAEQIRDAILSVCGRLDPSVGGKTLPLRNRQFVFNHTSEDHTTYDSLRRAVYLPVIRNNLYSLFTEFDYPDPTMPTGVRSQTTVAPQALVLLNDPLILDSATALARRITRDSPHSTVSQIRELYSRCLARSPNEHERRLATAFLEKDIANPVQRLAMLCQAILCSHEFMYVN</sequence>
<dbReference type="InterPro" id="IPR011444">
    <property type="entry name" value="DUF1549"/>
</dbReference>
<protein>
    <submittedName>
        <fullName evidence="5">Planctomycete cytochrome C</fullName>
    </submittedName>
</protein>
<keyword evidence="2 3" id="KW-0408">Iron</keyword>
<accession>A0A517SWF3</accession>
<dbReference type="OrthoDB" id="127107at2"/>
<dbReference type="GO" id="GO:0046872">
    <property type="term" value="F:metal ion binding"/>
    <property type="evidence" value="ECO:0007669"/>
    <property type="project" value="UniProtKB-KW"/>
</dbReference>
<evidence type="ECO:0000259" key="4">
    <source>
        <dbReference type="PROSITE" id="PS51007"/>
    </source>
</evidence>
<dbReference type="PANTHER" id="PTHR35889:SF3">
    <property type="entry name" value="F-BOX DOMAIN-CONTAINING PROTEIN"/>
    <property type="match status" value="1"/>
</dbReference>
<dbReference type="Proteomes" id="UP000315003">
    <property type="component" value="Chromosome"/>
</dbReference>
<name>A0A517SWF3_9BACT</name>
<dbReference type="GO" id="GO:0009055">
    <property type="term" value="F:electron transfer activity"/>
    <property type="evidence" value="ECO:0007669"/>
    <property type="project" value="InterPro"/>
</dbReference>
<keyword evidence="6" id="KW-1185">Reference proteome</keyword>
<dbReference type="GO" id="GO:0020037">
    <property type="term" value="F:heme binding"/>
    <property type="evidence" value="ECO:0007669"/>
    <property type="project" value="InterPro"/>
</dbReference>
<dbReference type="Pfam" id="PF07583">
    <property type="entry name" value="PSCyt2"/>
    <property type="match status" value="1"/>
</dbReference>
<evidence type="ECO:0000313" key="5">
    <source>
        <dbReference type="EMBL" id="QDT60462.1"/>
    </source>
</evidence>
<dbReference type="Pfam" id="PF07635">
    <property type="entry name" value="PSCyt1"/>
    <property type="match status" value="1"/>
</dbReference>
<proteinExistence type="predicted"/>
<dbReference type="EMBL" id="CP036272">
    <property type="protein sequence ID" value="QDT60462.1"/>
    <property type="molecule type" value="Genomic_DNA"/>
</dbReference>
<feature type="domain" description="Cytochrome c" evidence="4">
    <location>
        <begin position="45"/>
        <end position="253"/>
    </location>
</feature>
<dbReference type="InterPro" id="IPR009056">
    <property type="entry name" value="Cyt_c-like_dom"/>
</dbReference>
<reference evidence="5 6" key="1">
    <citation type="submission" date="2019-02" db="EMBL/GenBank/DDBJ databases">
        <title>Deep-cultivation of Planctomycetes and their phenomic and genomic characterization uncovers novel biology.</title>
        <authorList>
            <person name="Wiegand S."/>
            <person name="Jogler M."/>
            <person name="Boedeker C."/>
            <person name="Pinto D."/>
            <person name="Vollmers J."/>
            <person name="Rivas-Marin E."/>
            <person name="Kohn T."/>
            <person name="Peeters S.H."/>
            <person name="Heuer A."/>
            <person name="Rast P."/>
            <person name="Oberbeckmann S."/>
            <person name="Bunk B."/>
            <person name="Jeske O."/>
            <person name="Meyerdierks A."/>
            <person name="Storesund J.E."/>
            <person name="Kallscheuer N."/>
            <person name="Luecker S."/>
            <person name="Lage O.M."/>
            <person name="Pohl T."/>
            <person name="Merkel B.J."/>
            <person name="Hornburger P."/>
            <person name="Mueller R.-W."/>
            <person name="Bruemmer F."/>
            <person name="Labrenz M."/>
            <person name="Spormann A.M."/>
            <person name="Op den Camp H."/>
            <person name="Overmann J."/>
            <person name="Amann R."/>
            <person name="Jetten M.S.M."/>
            <person name="Mascher T."/>
            <person name="Medema M.H."/>
            <person name="Devos D.P."/>
            <person name="Kaster A.-K."/>
            <person name="Ovreas L."/>
            <person name="Rohde M."/>
            <person name="Galperin M.Y."/>
            <person name="Jogler C."/>
        </authorList>
    </citation>
    <scope>NUCLEOTIDE SEQUENCE [LARGE SCALE GENOMIC DNA]</scope>
    <source>
        <strain evidence="5 6">SV_7m_r</strain>
    </source>
</reference>
<dbReference type="AlphaFoldDB" id="A0A517SWF3"/>
<evidence type="ECO:0000313" key="6">
    <source>
        <dbReference type="Proteomes" id="UP000315003"/>
    </source>
</evidence>